<dbReference type="AlphaFoldDB" id="A0AA86IN40"/>
<dbReference type="PANTHER" id="PTHR30160">
    <property type="entry name" value="TETRAACYLDISACCHARIDE 4'-KINASE-RELATED"/>
    <property type="match status" value="1"/>
</dbReference>
<dbReference type="Pfam" id="PF01075">
    <property type="entry name" value="Glyco_transf_9"/>
    <property type="match status" value="1"/>
</dbReference>
<dbReference type="InterPro" id="IPR002201">
    <property type="entry name" value="Glyco_trans_9"/>
</dbReference>
<dbReference type="GO" id="GO:0005829">
    <property type="term" value="C:cytosol"/>
    <property type="evidence" value="ECO:0007669"/>
    <property type="project" value="TreeGrafter"/>
</dbReference>
<dbReference type="GO" id="GO:0008713">
    <property type="term" value="F:ADP-heptose-lipopolysaccharide heptosyltransferase activity"/>
    <property type="evidence" value="ECO:0007669"/>
    <property type="project" value="TreeGrafter"/>
</dbReference>
<evidence type="ECO:0000313" key="3">
    <source>
        <dbReference type="EMBL" id="BCU53501.1"/>
    </source>
</evidence>
<accession>A0AA86IN40</accession>
<dbReference type="SUPFAM" id="SSF53756">
    <property type="entry name" value="UDP-Glycosyltransferase/glycogen phosphorylase"/>
    <property type="match status" value="1"/>
</dbReference>
<organism evidence="3 4">
    <name type="scientific">Enterobacter kobei</name>
    <dbReference type="NCBI Taxonomy" id="208224"/>
    <lineage>
        <taxon>Bacteria</taxon>
        <taxon>Pseudomonadati</taxon>
        <taxon>Pseudomonadota</taxon>
        <taxon>Gammaproteobacteria</taxon>
        <taxon>Enterobacterales</taxon>
        <taxon>Enterobacteriaceae</taxon>
        <taxon>Enterobacter</taxon>
        <taxon>Enterobacter cloacae complex</taxon>
    </lineage>
</organism>
<evidence type="ECO:0000256" key="2">
    <source>
        <dbReference type="ARBA" id="ARBA00022679"/>
    </source>
</evidence>
<reference evidence="3" key="1">
    <citation type="submission" date="2021-04" db="EMBL/GenBank/DDBJ databases">
        <title>Difference and commonality of drug resistance evolution in various bacteria. and drug sensitivity profiles.</title>
        <authorList>
            <person name="Maeda T."/>
            <person name="Shibai A."/>
            <person name="Kawada K."/>
            <person name="Kotani H."/>
            <person name="Tarusawa Y."/>
            <person name="Tanabe K."/>
            <person name="Furusawa C."/>
        </authorList>
    </citation>
    <scope>NUCLEOTIDE SEQUENCE</scope>
    <source>
        <strain evidence="3">JCM 8580</strain>
    </source>
</reference>
<dbReference type="CDD" id="cd03789">
    <property type="entry name" value="GT9_LPS_heptosyltransferase"/>
    <property type="match status" value="1"/>
</dbReference>
<dbReference type="GO" id="GO:0009244">
    <property type="term" value="P:lipopolysaccharide core region biosynthetic process"/>
    <property type="evidence" value="ECO:0007669"/>
    <property type="project" value="TreeGrafter"/>
</dbReference>
<dbReference type="PANTHER" id="PTHR30160:SF1">
    <property type="entry name" value="LIPOPOLYSACCHARIDE 1,2-N-ACETYLGLUCOSAMINETRANSFERASE-RELATED"/>
    <property type="match status" value="1"/>
</dbReference>
<dbReference type="InterPro" id="IPR011916">
    <property type="entry name" value="LipoPS_heptosylTferase-III"/>
</dbReference>
<protein>
    <submittedName>
        <fullName evidence="3">Lipopolysaccharide heptosyltransferase III</fullName>
    </submittedName>
</protein>
<evidence type="ECO:0000313" key="4">
    <source>
        <dbReference type="Proteomes" id="UP000682928"/>
    </source>
</evidence>
<name>A0AA86IN40_9ENTR</name>
<dbReference type="NCBIfam" id="TIGR02201">
    <property type="entry name" value="heptsyl_trn_III"/>
    <property type="match status" value="1"/>
</dbReference>
<dbReference type="Proteomes" id="UP000682928">
    <property type="component" value="Chromosome"/>
</dbReference>
<dbReference type="InterPro" id="IPR051199">
    <property type="entry name" value="LPS_LOS_Heptosyltrfase"/>
</dbReference>
<sequence length="367" mass="40869">MSDFFTTERPPKRVLIIKLRHHGDVLLTSPLFTVLKKNWPGVEVDALVYDDTQAMLTSHPYIDRVHTIGRNWRKQGWLKQLSLYRQLRNSLKARDYDVLINLTEHWHGARLARKLKPRVSVGFKPDKRSGLARWRWVKSFTTLYPAIQDNSRHMVEVNLDALRRIGIHPASVEDKRTLFVPGEEAETSVLNKLAGFGLVGKDYVLVHPTSRWMFKAWQIDKLAATVDAIAARGIPVILSAAPSKEETAYMDQLRAALTQPVFDLSGQLNLKELGALMKHARLYFGVDSMPMHLASAVGTPTVAIFGPTGAIKWAPWGVAYRVIIAGFTCQPCGKAGCGDSGVSDCITAITPQQVLSAIDTLLLENPA</sequence>
<gene>
    <name evidence="3" type="ORF">ENKO_00950</name>
</gene>
<dbReference type="RefSeq" id="WP_088221181.1">
    <property type="nucleotide sequence ID" value="NZ_AP024590.1"/>
</dbReference>
<dbReference type="EMBL" id="AP024590">
    <property type="protein sequence ID" value="BCU53501.1"/>
    <property type="molecule type" value="Genomic_DNA"/>
</dbReference>
<keyword evidence="1" id="KW-0328">Glycosyltransferase</keyword>
<dbReference type="Gene3D" id="3.40.50.2000">
    <property type="entry name" value="Glycogen Phosphorylase B"/>
    <property type="match status" value="2"/>
</dbReference>
<proteinExistence type="predicted"/>
<evidence type="ECO:0000256" key="1">
    <source>
        <dbReference type="ARBA" id="ARBA00022676"/>
    </source>
</evidence>
<keyword evidence="2" id="KW-0808">Transferase</keyword>